<dbReference type="PROSITE" id="PS00108">
    <property type="entry name" value="PROTEIN_KINASE_ST"/>
    <property type="match status" value="1"/>
</dbReference>
<dbReference type="InterPro" id="IPR011009">
    <property type="entry name" value="Kinase-like_dom_sf"/>
</dbReference>
<organism evidence="9 10">
    <name type="scientific">Bodo saltans</name>
    <name type="common">Flagellated protozoan</name>
    <dbReference type="NCBI Taxonomy" id="75058"/>
    <lineage>
        <taxon>Eukaryota</taxon>
        <taxon>Discoba</taxon>
        <taxon>Euglenozoa</taxon>
        <taxon>Kinetoplastea</taxon>
        <taxon>Metakinetoplastina</taxon>
        <taxon>Eubodonida</taxon>
        <taxon>Bodonidae</taxon>
        <taxon>Bodo</taxon>
    </lineage>
</organism>
<dbReference type="SUPFAM" id="SSF56112">
    <property type="entry name" value="Protein kinase-like (PK-like)"/>
    <property type="match status" value="1"/>
</dbReference>
<keyword evidence="1" id="KW-0723">Serine/threonine-protein kinase</keyword>
<keyword evidence="2" id="KW-0808">Transferase</keyword>
<dbReference type="SMART" id="SM00220">
    <property type="entry name" value="S_TKc"/>
    <property type="match status" value="1"/>
</dbReference>
<evidence type="ECO:0000256" key="4">
    <source>
        <dbReference type="ARBA" id="ARBA00022777"/>
    </source>
</evidence>
<feature type="compositionally biased region" description="Low complexity" evidence="7">
    <location>
        <begin position="165"/>
        <end position="195"/>
    </location>
</feature>
<reference evidence="10" key="1">
    <citation type="submission" date="2015-09" db="EMBL/GenBank/DDBJ databases">
        <authorList>
            <consortium name="Pathogen Informatics"/>
        </authorList>
    </citation>
    <scope>NUCLEOTIDE SEQUENCE [LARGE SCALE GENOMIC DNA]</scope>
    <source>
        <strain evidence="10">Lake Konstanz</strain>
    </source>
</reference>
<dbReference type="GO" id="GO:0005524">
    <property type="term" value="F:ATP binding"/>
    <property type="evidence" value="ECO:0007669"/>
    <property type="project" value="UniProtKB-UniRule"/>
</dbReference>
<name>A0A0S4IL59_BODSA</name>
<proteinExistence type="predicted"/>
<evidence type="ECO:0000256" key="6">
    <source>
        <dbReference type="PROSITE-ProRule" id="PRU10141"/>
    </source>
</evidence>
<keyword evidence="3 6" id="KW-0547">Nucleotide-binding</keyword>
<feature type="compositionally biased region" description="Low complexity" evidence="7">
    <location>
        <begin position="290"/>
        <end position="306"/>
    </location>
</feature>
<sequence length="600" mass="63554">MRDLKDNMRSQNSKDFFFFGFAGLHSMPSEALFSQSMLFGESVTGASAIARMREHHHDDDDDSHEAAQGANKNADRKHSADHGTDMNASNKHTGEKTSSKKAAAINGSCSGSGGEVSNFMRDLKDNMRSQNSKDSQMLTTSSSTESPALKASRNSNGSIAGGGPLADSSSADASGVVANGGDAATANQQRQVTTEVEVGVRRVPDALQQTILQSVMWSLGNSLLSGGGAAKAMQMDDAPPMVKQHSEQQQMKKQSSIASQGSSAEGGVAGGGGGNSGREDSNDGVSDDTPQQSPTPRQQQQQPVQPVLMSINPFGGRSVTSGPALRETIEAADGTVYVRSSRVLGTGSFGCVYMGMEQHTGRLVAMKFLPLPSDADEIHVLQNEVETMETVMDANLVEFYGYAFVDNMIVLMMECLVAGSLSGMLTTFETLPEPTTINFVRDVLKGLHRLHSMGIVHRDVKPQNVLIAANGHCKISDFGASASINELARRHEGGAEVQGTPIYLAPEAARGHAEPKSDVWSVGIMYLQLITGSIPYDATAMSGGVGAVVFGIGSGKLHPIIPTNLTPFARAFVDGCLAVNVDQRLTANDLLRLPLFDGQF</sequence>
<feature type="region of interest" description="Disordered" evidence="7">
    <location>
        <begin position="238"/>
        <end position="311"/>
    </location>
</feature>
<dbReference type="OMA" id="DNMRSQN"/>
<evidence type="ECO:0000313" key="10">
    <source>
        <dbReference type="Proteomes" id="UP000051952"/>
    </source>
</evidence>
<dbReference type="VEuPathDB" id="TriTrypDB:BSAL_60270"/>
<evidence type="ECO:0000259" key="8">
    <source>
        <dbReference type="PROSITE" id="PS50011"/>
    </source>
</evidence>
<evidence type="ECO:0000256" key="7">
    <source>
        <dbReference type="SAM" id="MobiDB-lite"/>
    </source>
</evidence>
<evidence type="ECO:0000256" key="3">
    <source>
        <dbReference type="ARBA" id="ARBA00022741"/>
    </source>
</evidence>
<dbReference type="AlphaFoldDB" id="A0A0S4IL59"/>
<evidence type="ECO:0000256" key="2">
    <source>
        <dbReference type="ARBA" id="ARBA00022679"/>
    </source>
</evidence>
<dbReference type="Pfam" id="PF00069">
    <property type="entry name" value="Pkinase"/>
    <property type="match status" value="1"/>
</dbReference>
<feature type="compositionally biased region" description="Polar residues" evidence="7">
    <location>
        <begin position="247"/>
        <end position="260"/>
    </location>
</feature>
<dbReference type="InterPro" id="IPR008271">
    <property type="entry name" value="Ser/Thr_kinase_AS"/>
</dbReference>
<dbReference type="Gene3D" id="1.10.510.10">
    <property type="entry name" value="Transferase(Phosphotransferase) domain 1"/>
    <property type="match status" value="1"/>
</dbReference>
<keyword evidence="10" id="KW-1185">Reference proteome</keyword>
<feature type="region of interest" description="Disordered" evidence="7">
    <location>
        <begin position="54"/>
        <end position="195"/>
    </location>
</feature>
<dbReference type="PANTHER" id="PTHR11584">
    <property type="entry name" value="SERINE/THREONINE PROTEIN KINASE"/>
    <property type="match status" value="1"/>
</dbReference>
<dbReference type="PROSITE" id="PS00107">
    <property type="entry name" value="PROTEIN_KINASE_ATP"/>
    <property type="match status" value="1"/>
</dbReference>
<accession>A0A0S4IL59</accession>
<keyword evidence="4 9" id="KW-0418">Kinase</keyword>
<feature type="compositionally biased region" description="Basic and acidic residues" evidence="7">
    <location>
        <begin position="73"/>
        <end position="84"/>
    </location>
</feature>
<evidence type="ECO:0000256" key="5">
    <source>
        <dbReference type="ARBA" id="ARBA00022840"/>
    </source>
</evidence>
<protein>
    <submittedName>
        <fullName evidence="9">Protein kinase, putative</fullName>
    </submittedName>
</protein>
<dbReference type="PANTHER" id="PTHR11584:SF369">
    <property type="entry name" value="MITOGEN-ACTIVATED PROTEIN KINASE KINASE KINASE 19-RELATED"/>
    <property type="match status" value="1"/>
</dbReference>
<feature type="binding site" evidence="6">
    <location>
        <position position="367"/>
    </location>
    <ligand>
        <name>ATP</name>
        <dbReference type="ChEBI" id="CHEBI:30616"/>
    </ligand>
</feature>
<dbReference type="OrthoDB" id="272748at2759"/>
<feature type="compositionally biased region" description="Gly residues" evidence="7">
    <location>
        <begin position="267"/>
        <end position="276"/>
    </location>
</feature>
<feature type="compositionally biased region" description="Polar residues" evidence="7">
    <location>
        <begin position="128"/>
        <end position="158"/>
    </location>
</feature>
<dbReference type="InterPro" id="IPR017441">
    <property type="entry name" value="Protein_kinase_ATP_BS"/>
</dbReference>
<evidence type="ECO:0000313" key="9">
    <source>
        <dbReference type="EMBL" id="CUF21655.1"/>
    </source>
</evidence>
<gene>
    <name evidence="9" type="ORF">BSAL_60270</name>
</gene>
<feature type="domain" description="Protein kinase" evidence="8">
    <location>
        <begin position="338"/>
        <end position="596"/>
    </location>
</feature>
<evidence type="ECO:0000256" key="1">
    <source>
        <dbReference type="ARBA" id="ARBA00022527"/>
    </source>
</evidence>
<dbReference type="PROSITE" id="PS50011">
    <property type="entry name" value="PROTEIN_KINASE_DOM"/>
    <property type="match status" value="1"/>
</dbReference>
<keyword evidence="5 6" id="KW-0067">ATP-binding</keyword>
<dbReference type="EMBL" id="CYKH01000267">
    <property type="protein sequence ID" value="CUF21655.1"/>
    <property type="molecule type" value="Genomic_DNA"/>
</dbReference>
<dbReference type="GO" id="GO:0004674">
    <property type="term" value="F:protein serine/threonine kinase activity"/>
    <property type="evidence" value="ECO:0007669"/>
    <property type="project" value="UniProtKB-KW"/>
</dbReference>
<dbReference type="Proteomes" id="UP000051952">
    <property type="component" value="Unassembled WGS sequence"/>
</dbReference>
<dbReference type="InterPro" id="IPR000719">
    <property type="entry name" value="Prot_kinase_dom"/>
</dbReference>